<dbReference type="Pfam" id="PF14698">
    <property type="entry name" value="ASL_C2"/>
    <property type="match status" value="1"/>
</dbReference>
<feature type="domain" description="Fumarate lyase N-terminal" evidence="6">
    <location>
        <begin position="19"/>
        <end position="302"/>
    </location>
</feature>
<accession>A0A2S9YIW2</accession>
<evidence type="ECO:0000256" key="5">
    <source>
        <dbReference type="NCBIfam" id="TIGR00838"/>
    </source>
</evidence>
<evidence type="ECO:0000256" key="2">
    <source>
        <dbReference type="ARBA" id="ARBA00004941"/>
    </source>
</evidence>
<dbReference type="EMBL" id="PVNL01000100">
    <property type="protein sequence ID" value="PRQ04966.1"/>
    <property type="molecule type" value="Genomic_DNA"/>
</dbReference>
<dbReference type="Gene3D" id="1.10.40.30">
    <property type="entry name" value="Fumarase/aspartase (C-terminal domain)"/>
    <property type="match status" value="1"/>
</dbReference>
<evidence type="ECO:0000259" key="7">
    <source>
        <dbReference type="Pfam" id="PF14698"/>
    </source>
</evidence>
<dbReference type="GO" id="GO:0004056">
    <property type="term" value="F:argininosuccinate lyase activity"/>
    <property type="evidence" value="ECO:0007669"/>
    <property type="project" value="UniProtKB-UniRule"/>
</dbReference>
<dbReference type="PRINTS" id="PR00149">
    <property type="entry name" value="FUMRATELYASE"/>
</dbReference>
<dbReference type="InterPro" id="IPR020557">
    <property type="entry name" value="Fumarate_lyase_CS"/>
</dbReference>
<evidence type="ECO:0000313" key="9">
    <source>
        <dbReference type="Proteomes" id="UP000238823"/>
    </source>
</evidence>
<dbReference type="UniPathway" id="UPA00068">
    <property type="reaction ID" value="UER00114"/>
</dbReference>
<dbReference type="InterPro" id="IPR000362">
    <property type="entry name" value="Fumarate_lyase_fam"/>
</dbReference>
<proteinExistence type="predicted"/>
<gene>
    <name evidence="8" type="primary">argH</name>
    <name evidence="8" type="ORF">ENSA7_48980</name>
</gene>
<evidence type="ECO:0000256" key="1">
    <source>
        <dbReference type="ARBA" id="ARBA00000985"/>
    </source>
</evidence>
<dbReference type="PANTHER" id="PTHR43814">
    <property type="entry name" value="ARGININOSUCCINATE LYASE"/>
    <property type="match status" value="1"/>
</dbReference>
<dbReference type="PRINTS" id="PR00145">
    <property type="entry name" value="ARGSUCLYASE"/>
</dbReference>
<keyword evidence="8" id="KW-0456">Lyase</keyword>
<comment type="caution">
    <text evidence="8">The sequence shown here is derived from an EMBL/GenBank/DDBJ whole genome shotgun (WGS) entry which is preliminary data.</text>
</comment>
<dbReference type="Gene3D" id="1.20.200.10">
    <property type="entry name" value="Fumarase/aspartase (Central domain)"/>
    <property type="match status" value="1"/>
</dbReference>
<dbReference type="AlphaFoldDB" id="A0A2S9YIW2"/>
<dbReference type="GO" id="GO:0042450">
    <property type="term" value="P:L-arginine biosynthetic process via ornithine"/>
    <property type="evidence" value="ECO:0007669"/>
    <property type="project" value="UniProtKB-UniRule"/>
</dbReference>
<dbReference type="Proteomes" id="UP000238823">
    <property type="component" value="Unassembled WGS sequence"/>
</dbReference>
<feature type="domain" description="Argininosuccinate lyase C-terminal" evidence="7">
    <location>
        <begin position="372"/>
        <end position="433"/>
    </location>
</feature>
<dbReference type="Pfam" id="PF00206">
    <property type="entry name" value="Lyase_1"/>
    <property type="match status" value="1"/>
</dbReference>
<dbReference type="InterPro" id="IPR009049">
    <property type="entry name" value="Argininosuccinate_lyase"/>
</dbReference>
<evidence type="ECO:0000313" key="8">
    <source>
        <dbReference type="EMBL" id="PRQ04966.1"/>
    </source>
</evidence>
<dbReference type="GO" id="GO:0005829">
    <property type="term" value="C:cytosol"/>
    <property type="evidence" value="ECO:0007669"/>
    <property type="project" value="TreeGrafter"/>
</dbReference>
<dbReference type="InterPro" id="IPR022761">
    <property type="entry name" value="Fumarate_lyase_N"/>
</dbReference>
<dbReference type="InterPro" id="IPR029419">
    <property type="entry name" value="Arg_succ_lyase_C"/>
</dbReference>
<comment type="catalytic activity">
    <reaction evidence="1">
        <text>2-(N(omega)-L-arginino)succinate = fumarate + L-arginine</text>
        <dbReference type="Rhea" id="RHEA:24020"/>
        <dbReference type="ChEBI" id="CHEBI:29806"/>
        <dbReference type="ChEBI" id="CHEBI:32682"/>
        <dbReference type="ChEBI" id="CHEBI:57472"/>
        <dbReference type="EC" id="4.3.2.1"/>
    </reaction>
</comment>
<dbReference type="EC" id="4.3.2.1" evidence="3 5"/>
<keyword evidence="4" id="KW-0055">Arginine biosynthesis</keyword>
<dbReference type="PANTHER" id="PTHR43814:SF1">
    <property type="entry name" value="ARGININOSUCCINATE LYASE"/>
    <property type="match status" value="1"/>
</dbReference>
<dbReference type="InterPro" id="IPR024083">
    <property type="entry name" value="Fumarase/histidase_N"/>
</dbReference>
<reference evidence="8 9" key="1">
    <citation type="submission" date="2018-03" db="EMBL/GenBank/DDBJ databases">
        <title>Draft Genome Sequences of the Obligatory Marine Myxobacteria Enhygromyxa salina SWB007.</title>
        <authorList>
            <person name="Poehlein A."/>
            <person name="Moghaddam J.A."/>
            <person name="Harms H."/>
            <person name="Alanjari M."/>
            <person name="Koenig G.M."/>
            <person name="Daniel R."/>
            <person name="Schaeberle T.F."/>
        </authorList>
    </citation>
    <scope>NUCLEOTIDE SEQUENCE [LARGE SCALE GENOMIC DNA]</scope>
    <source>
        <strain evidence="8 9">SWB007</strain>
    </source>
</reference>
<protein>
    <recommendedName>
        <fullName evidence="3 5">Argininosuccinate lyase</fullName>
        <ecNumber evidence="3 5">4.3.2.1</ecNumber>
    </recommendedName>
</protein>
<dbReference type="PROSITE" id="PS00163">
    <property type="entry name" value="FUMARATE_LYASES"/>
    <property type="match status" value="1"/>
</dbReference>
<dbReference type="InterPro" id="IPR008948">
    <property type="entry name" value="L-Aspartase-like"/>
</dbReference>
<dbReference type="OrthoDB" id="9769623at2"/>
<organism evidence="8 9">
    <name type="scientific">Enhygromyxa salina</name>
    <dbReference type="NCBI Taxonomy" id="215803"/>
    <lineage>
        <taxon>Bacteria</taxon>
        <taxon>Pseudomonadati</taxon>
        <taxon>Myxococcota</taxon>
        <taxon>Polyangia</taxon>
        <taxon>Nannocystales</taxon>
        <taxon>Nannocystaceae</taxon>
        <taxon>Enhygromyxa</taxon>
    </lineage>
</organism>
<sequence length="443" mass="47376">MTHITPGMSSIARTEATGGTLDPEFLAWQTSLPIDRRLLGVDVAGSVAHVEGLVAGGLLTREEGDELQAALSSLPGKVARGDVELPLEEDVHMAVEVWLRATVGELADKLHTGRSRNDQVATDLKLWTREALGQLLEALDRLDARLDAWIERHGETPMPAYTHRQVAIPVLARLWVGAALRAPLARDRHLLGVVEAEIAESPLGAGAIGGNTLPIDPWVAARELGFTSPPTNPIDAVGSRDHALTLAFACARIGQHLGRFCADVVELSSDGLVTLGGAVACGSSMMPHKRNPDLFELVRAQAALRQGELVALMSTFQGLGTGYHRDLQQDKQALFASVDGTLGCLKMVALGLDHLDLLAERCVTALERGDAIATDLTEHLVSQGVPFRVAYRKIGALVASQRAANKRLVELTAADLDAAELPHSLLEQLDVSASARARAARYR</sequence>
<dbReference type="SUPFAM" id="SSF48557">
    <property type="entry name" value="L-aspartase-like"/>
    <property type="match status" value="1"/>
</dbReference>
<dbReference type="CDD" id="cd01359">
    <property type="entry name" value="Argininosuccinate_lyase"/>
    <property type="match status" value="1"/>
</dbReference>
<dbReference type="NCBIfam" id="TIGR00838">
    <property type="entry name" value="argH"/>
    <property type="match status" value="1"/>
</dbReference>
<dbReference type="Gene3D" id="1.10.275.10">
    <property type="entry name" value="Fumarase/aspartase (N-terminal domain)"/>
    <property type="match status" value="1"/>
</dbReference>
<keyword evidence="4" id="KW-0028">Amino-acid biosynthesis</keyword>
<name>A0A2S9YIW2_9BACT</name>
<comment type="pathway">
    <text evidence="2">Amino-acid biosynthesis; L-arginine biosynthesis; L-arginine from L-ornithine and carbamoyl phosphate: step 3/3.</text>
</comment>
<evidence type="ECO:0000256" key="3">
    <source>
        <dbReference type="ARBA" id="ARBA00012338"/>
    </source>
</evidence>
<evidence type="ECO:0000259" key="6">
    <source>
        <dbReference type="Pfam" id="PF00206"/>
    </source>
</evidence>
<evidence type="ECO:0000256" key="4">
    <source>
        <dbReference type="ARBA" id="ARBA00022571"/>
    </source>
</evidence>